<dbReference type="InterPro" id="IPR043313">
    <property type="entry name" value="LRMDA"/>
</dbReference>
<dbReference type="FunFam" id="3.80.10.10:FF:000695">
    <property type="entry name" value="leucine-rich melanocyte differentiation-associated protein"/>
    <property type="match status" value="1"/>
</dbReference>
<dbReference type="PANTHER" id="PTHR46282">
    <property type="entry name" value="LEUCINE-RICH MELANOCYTE DIFFERENTIATION-ASSOCIATED PROTEIN"/>
    <property type="match status" value="1"/>
</dbReference>
<reference evidence="2" key="1">
    <citation type="submission" date="2019-08" db="EMBL/GenBank/DDBJ databases">
        <title>The improved chromosome-level genome for the pearl oyster Pinctada fucata martensii using PacBio sequencing and Hi-C.</title>
        <authorList>
            <person name="Zheng Z."/>
        </authorList>
    </citation>
    <scope>NUCLEOTIDE SEQUENCE</scope>
    <source>
        <strain evidence="2">ZZ-2019</strain>
        <tissue evidence="2">Adductor muscle</tissue>
    </source>
</reference>
<sequence length="251" mass="28896">MSDENENSAENGQDEIDDFIDPEPSFHDGELSFVGGDLTSIPDELSKFASETRRLDLSFNTLQYLDGLERFSDLKELVLDNNRLDDDVRFPVLKKLETLTLNKNCITNLDKLLDNLQQNLPSLRYLSLLSNVACPNQLSSLDKDEEDYQRYRYFVLYRLPNLRFLDSTPVRPEELADAKRVGPFMRTVRATEDEISNDVEPDKSKETNSSFTPLPPTVRQPDKHIGSFGKSKYVYYGKHSEGNRFIRNNDL</sequence>
<dbReference type="InterPro" id="IPR032675">
    <property type="entry name" value="LRR_dom_sf"/>
</dbReference>
<name>A0AA88Y2K0_PINIB</name>
<accession>A0AA88Y2K0</accession>
<protein>
    <recommendedName>
        <fullName evidence="4">Leucine-rich melanocyte differentiation-associated protein</fullName>
    </recommendedName>
</protein>
<proteinExistence type="predicted"/>
<comment type="caution">
    <text evidence="2">The sequence shown here is derived from an EMBL/GenBank/DDBJ whole genome shotgun (WGS) entry which is preliminary data.</text>
</comment>
<dbReference type="AlphaFoldDB" id="A0AA88Y2K0"/>
<dbReference type="EMBL" id="VSWD01000010">
    <property type="protein sequence ID" value="KAK3091459.1"/>
    <property type="molecule type" value="Genomic_DNA"/>
</dbReference>
<gene>
    <name evidence="2" type="ORF">FSP39_019969</name>
</gene>
<dbReference type="PROSITE" id="PS51450">
    <property type="entry name" value="LRR"/>
    <property type="match status" value="1"/>
</dbReference>
<evidence type="ECO:0008006" key="4">
    <source>
        <dbReference type="Google" id="ProtNLM"/>
    </source>
</evidence>
<feature type="region of interest" description="Disordered" evidence="1">
    <location>
        <begin position="1"/>
        <end position="25"/>
    </location>
</feature>
<evidence type="ECO:0000313" key="3">
    <source>
        <dbReference type="Proteomes" id="UP001186944"/>
    </source>
</evidence>
<evidence type="ECO:0000313" key="2">
    <source>
        <dbReference type="EMBL" id="KAK3091459.1"/>
    </source>
</evidence>
<feature type="region of interest" description="Disordered" evidence="1">
    <location>
        <begin position="191"/>
        <end position="225"/>
    </location>
</feature>
<dbReference type="Gene3D" id="3.80.10.10">
    <property type="entry name" value="Ribonuclease Inhibitor"/>
    <property type="match status" value="1"/>
</dbReference>
<keyword evidence="3" id="KW-1185">Reference proteome</keyword>
<dbReference type="Proteomes" id="UP001186944">
    <property type="component" value="Unassembled WGS sequence"/>
</dbReference>
<feature type="compositionally biased region" description="Acidic residues" evidence="1">
    <location>
        <begin position="1"/>
        <end position="21"/>
    </location>
</feature>
<dbReference type="Pfam" id="PF14580">
    <property type="entry name" value="LRR_9"/>
    <property type="match status" value="1"/>
</dbReference>
<evidence type="ECO:0000256" key="1">
    <source>
        <dbReference type="SAM" id="MobiDB-lite"/>
    </source>
</evidence>
<dbReference type="InterPro" id="IPR001611">
    <property type="entry name" value="Leu-rich_rpt"/>
</dbReference>
<dbReference type="SUPFAM" id="SSF52058">
    <property type="entry name" value="L domain-like"/>
    <property type="match status" value="1"/>
</dbReference>
<organism evidence="2 3">
    <name type="scientific">Pinctada imbricata</name>
    <name type="common">Atlantic pearl-oyster</name>
    <name type="synonym">Pinctada martensii</name>
    <dbReference type="NCBI Taxonomy" id="66713"/>
    <lineage>
        <taxon>Eukaryota</taxon>
        <taxon>Metazoa</taxon>
        <taxon>Spiralia</taxon>
        <taxon>Lophotrochozoa</taxon>
        <taxon>Mollusca</taxon>
        <taxon>Bivalvia</taxon>
        <taxon>Autobranchia</taxon>
        <taxon>Pteriomorphia</taxon>
        <taxon>Pterioida</taxon>
        <taxon>Pterioidea</taxon>
        <taxon>Pteriidae</taxon>
        <taxon>Pinctada</taxon>
    </lineage>
</organism>
<dbReference type="PANTHER" id="PTHR46282:SF2">
    <property type="entry name" value="LEUCINE-RICH MELANOCYTE DIFFERENTIATION-ASSOCIATED PROTEIN"/>
    <property type="match status" value="1"/>
</dbReference>